<reference evidence="4 5" key="1">
    <citation type="submission" date="2013-07" db="EMBL/GenBank/DDBJ databases">
        <title>Complete genome sequence of Bacillus infantis NRRL B-14911 that has potential to induce cardiac disease by antigenic mimicry.</title>
        <authorList>
            <person name="Massilamany C."/>
            <person name="Smith T.P.L."/>
            <person name="Loy J.D."/>
            <person name="Barletta R."/>
            <person name="Reddy J."/>
        </authorList>
    </citation>
    <scope>NUCLEOTIDE SEQUENCE [LARGE SCALE GENOMIC DNA]</scope>
    <source>
        <strain evidence="4 5">NRRL B-14911</strain>
    </source>
</reference>
<organism evidence="4 5">
    <name type="scientific">Bacillus infantis NRRL B-14911</name>
    <dbReference type="NCBI Taxonomy" id="1367477"/>
    <lineage>
        <taxon>Bacteria</taxon>
        <taxon>Bacillati</taxon>
        <taxon>Bacillota</taxon>
        <taxon>Bacilli</taxon>
        <taxon>Bacillales</taxon>
        <taxon>Bacillaceae</taxon>
        <taxon>Bacillus</taxon>
    </lineage>
</organism>
<feature type="region of interest" description="Disordered" evidence="1">
    <location>
        <begin position="142"/>
        <end position="161"/>
    </location>
</feature>
<dbReference type="Pfam" id="PF01476">
    <property type="entry name" value="LysM"/>
    <property type="match status" value="1"/>
</dbReference>
<protein>
    <submittedName>
        <fullName evidence="4">Uncharacterized protein</fullName>
    </submittedName>
</protein>
<name>U5LG70_9BACI</name>
<sequence length="504" mass="55615">MKIHIVQKGDTLWKIAKKYGVNFEELKKMNSQLSNPDMIMPGMKIKVPTAGGSIKKEAPMGMSPEAKINMGAKKEMPTTEHPFAKEKPMQAVEAPQPKKEAPKPQVTAPKMEQPKAPFVPKMPQPIIPDIDINNYYMMNMPAPKPQPKPQPKPKAMPKQEYKPKPLEEPAAQMPITMPKQQPQLPPKPMNILPGIKPAGEESPEMESPETAQMPLQGGYKQPMYPYQPNYYQGSPVNPGHGYQQPGHYPQVQGASMPYQQQMPYGMMPGMEGAGQMQHHYEESSSFMPMANTNPMYAQPTGVMGMSDQQQQLPLSPMSQQQLPLQPTQTMPAMQQQYPFPPYPACLHPVSPVMPGPGYGACEPGMPYGYPQQPMVQGAMEGYESPSMAQMPLMPSQSQMPLMPSEAQMPLMPQQGVQGMSDDCGCGSGMPQMMPGMHHGMQPGMHHMGMGMPQMGYGAPYQPQYGQQMGFGQSPYMGQPQGYGPMGGQAFGMPRFDDESYEFNG</sequence>
<dbReference type="InterPro" id="IPR001387">
    <property type="entry name" value="Cro/C1-type_HTH"/>
</dbReference>
<dbReference type="InterPro" id="IPR014248">
    <property type="entry name" value="Spore_coat_assembly_SafA"/>
</dbReference>
<evidence type="ECO:0000259" key="2">
    <source>
        <dbReference type="PROSITE" id="PS50943"/>
    </source>
</evidence>
<dbReference type="Gene3D" id="3.10.350.10">
    <property type="entry name" value="LysM domain"/>
    <property type="match status" value="1"/>
</dbReference>
<dbReference type="SMART" id="SM00257">
    <property type="entry name" value="LysM"/>
    <property type="match status" value="1"/>
</dbReference>
<dbReference type="InterPro" id="IPR018392">
    <property type="entry name" value="LysM"/>
</dbReference>
<dbReference type="PROSITE" id="PS51782">
    <property type="entry name" value="LYSM"/>
    <property type="match status" value="1"/>
</dbReference>
<dbReference type="PROSITE" id="PS50943">
    <property type="entry name" value="HTH_CROC1"/>
    <property type="match status" value="1"/>
</dbReference>
<evidence type="ECO:0000256" key="1">
    <source>
        <dbReference type="SAM" id="MobiDB-lite"/>
    </source>
</evidence>
<feature type="domain" description="HTH cro/C1-type" evidence="2">
    <location>
        <begin position="10"/>
        <end position="26"/>
    </location>
</feature>
<dbReference type="AlphaFoldDB" id="U5LG70"/>
<evidence type="ECO:0000259" key="3">
    <source>
        <dbReference type="PROSITE" id="PS51782"/>
    </source>
</evidence>
<feature type="domain" description="LysM" evidence="3">
    <location>
        <begin position="2"/>
        <end position="47"/>
    </location>
</feature>
<dbReference type="SUPFAM" id="SSF54106">
    <property type="entry name" value="LysM domain"/>
    <property type="match status" value="1"/>
</dbReference>
<accession>U5LG70</accession>
<gene>
    <name evidence="4" type="ORF">N288_18940</name>
</gene>
<dbReference type="Proteomes" id="UP000017805">
    <property type="component" value="Chromosome"/>
</dbReference>
<dbReference type="RefSeq" id="WP_022544230.1">
    <property type="nucleotide sequence ID" value="NC_022524.1"/>
</dbReference>
<evidence type="ECO:0000313" key="4">
    <source>
        <dbReference type="EMBL" id="AGX05666.1"/>
    </source>
</evidence>
<dbReference type="NCBIfam" id="TIGR02899">
    <property type="entry name" value="spore_safA"/>
    <property type="match status" value="1"/>
</dbReference>
<proteinExistence type="predicted"/>
<dbReference type="InterPro" id="IPR036779">
    <property type="entry name" value="LysM_dom_sf"/>
</dbReference>
<keyword evidence="5" id="KW-1185">Reference proteome</keyword>
<dbReference type="CDD" id="cd00118">
    <property type="entry name" value="LysM"/>
    <property type="match status" value="1"/>
</dbReference>
<dbReference type="STRING" id="1367477.N288_18940"/>
<feature type="region of interest" description="Disordered" evidence="1">
    <location>
        <begin position="87"/>
        <end position="109"/>
    </location>
</feature>
<dbReference type="HOGENOM" id="CLU_540433_0_0_9"/>
<dbReference type="KEGG" id="bif:N288_18940"/>
<evidence type="ECO:0000313" key="5">
    <source>
        <dbReference type="Proteomes" id="UP000017805"/>
    </source>
</evidence>
<dbReference type="PATRIC" id="fig|1367477.3.peg.3776"/>
<feature type="compositionally biased region" description="Pro residues" evidence="1">
    <location>
        <begin position="142"/>
        <end position="154"/>
    </location>
</feature>
<dbReference type="EMBL" id="CP006643">
    <property type="protein sequence ID" value="AGX05666.1"/>
    <property type="molecule type" value="Genomic_DNA"/>
</dbReference>